<gene>
    <name evidence="2" type="ORF">SISSUDRAFT_1065020</name>
</gene>
<proteinExistence type="predicted"/>
<dbReference type="Gene3D" id="1.10.510.10">
    <property type="entry name" value="Transferase(Phosphotransferase) domain 1"/>
    <property type="match status" value="1"/>
</dbReference>
<evidence type="ECO:0000256" key="1">
    <source>
        <dbReference type="SAM" id="MobiDB-lite"/>
    </source>
</evidence>
<dbReference type="AlphaFoldDB" id="A0A165ZZJ9"/>
<dbReference type="STRING" id="1314776.A0A165ZZJ9"/>
<dbReference type="Proteomes" id="UP000076798">
    <property type="component" value="Unassembled WGS sequence"/>
</dbReference>
<dbReference type="EMBL" id="KV428165">
    <property type="protein sequence ID" value="KZT34801.1"/>
    <property type="molecule type" value="Genomic_DNA"/>
</dbReference>
<reference evidence="2 3" key="1">
    <citation type="journal article" date="2016" name="Mol. Biol. Evol.">
        <title>Comparative Genomics of Early-Diverging Mushroom-Forming Fungi Provides Insights into the Origins of Lignocellulose Decay Capabilities.</title>
        <authorList>
            <person name="Nagy L.G."/>
            <person name="Riley R."/>
            <person name="Tritt A."/>
            <person name="Adam C."/>
            <person name="Daum C."/>
            <person name="Floudas D."/>
            <person name="Sun H."/>
            <person name="Yadav J.S."/>
            <person name="Pangilinan J."/>
            <person name="Larsson K.H."/>
            <person name="Matsuura K."/>
            <person name="Barry K."/>
            <person name="Labutti K."/>
            <person name="Kuo R."/>
            <person name="Ohm R.A."/>
            <person name="Bhattacharya S.S."/>
            <person name="Shirouzu T."/>
            <person name="Yoshinaga Y."/>
            <person name="Martin F.M."/>
            <person name="Grigoriev I.V."/>
            <person name="Hibbett D.S."/>
        </authorList>
    </citation>
    <scope>NUCLEOTIDE SEQUENCE [LARGE SCALE GENOMIC DNA]</scope>
    <source>
        <strain evidence="2 3">HHB10207 ss-3</strain>
    </source>
</reference>
<feature type="region of interest" description="Disordered" evidence="1">
    <location>
        <begin position="11"/>
        <end position="37"/>
    </location>
</feature>
<dbReference type="OrthoDB" id="2744451at2759"/>
<keyword evidence="3" id="KW-1185">Reference proteome</keyword>
<name>A0A165ZZJ9_9AGAM</name>
<protein>
    <recommendedName>
        <fullName evidence="4">Protein kinase domain-containing protein</fullName>
    </recommendedName>
</protein>
<accession>A0A165ZZJ9</accession>
<evidence type="ECO:0000313" key="2">
    <source>
        <dbReference type="EMBL" id="KZT34801.1"/>
    </source>
</evidence>
<evidence type="ECO:0000313" key="3">
    <source>
        <dbReference type="Proteomes" id="UP000076798"/>
    </source>
</evidence>
<organism evidence="2 3">
    <name type="scientific">Sistotremastrum suecicum HHB10207 ss-3</name>
    <dbReference type="NCBI Taxonomy" id="1314776"/>
    <lineage>
        <taxon>Eukaryota</taxon>
        <taxon>Fungi</taxon>
        <taxon>Dikarya</taxon>
        <taxon>Basidiomycota</taxon>
        <taxon>Agaricomycotina</taxon>
        <taxon>Agaricomycetes</taxon>
        <taxon>Sistotremastrales</taxon>
        <taxon>Sistotremastraceae</taxon>
        <taxon>Sistotremastrum</taxon>
    </lineage>
</organism>
<dbReference type="SUPFAM" id="SSF56112">
    <property type="entry name" value="Protein kinase-like (PK-like)"/>
    <property type="match status" value="1"/>
</dbReference>
<sequence>MSLDILWHYENDTPDDPSRLEPPSVQESAYPPRRKSAKNYQTYVKKIRRFRKLQLQLLECLDHESSTSERLYPCTSQRPESERPRVFKAFAEYETFQSLIVLKVVPPSTLSNPDNLFYQFDQEAIAYARLAKAGLCEAGYVPRYYGWYEFPPSWRSDPALAHISNHPRLSELPHSETPPRALLIEYLENASPISPWNITSEIAHEALRRFTEIHSIGLLHCDGFPRNLMVARDGKPVWIDFGSSEHSPHDRVRPQTQVKEYRTVASMLFRFLLADRTRVLRGEDIWYPNLYVSTTNQQASSSSATQLLTASCFSDESEVEALLYTEQDQNSTSDDENSTVLRSHDSCSHEQLRIRRSVLGMNLLRPLIPALSTITLLLWLQPLVSPRTP</sequence>
<dbReference type="InterPro" id="IPR011009">
    <property type="entry name" value="Kinase-like_dom_sf"/>
</dbReference>
<evidence type="ECO:0008006" key="4">
    <source>
        <dbReference type="Google" id="ProtNLM"/>
    </source>
</evidence>